<dbReference type="PANTHER" id="PTHR32347">
    <property type="entry name" value="EFFLUX SYSTEM COMPONENT YKNX-RELATED"/>
    <property type="match status" value="1"/>
</dbReference>
<feature type="region of interest" description="Disordered" evidence="5">
    <location>
        <begin position="305"/>
        <end position="391"/>
    </location>
</feature>
<keyword evidence="7" id="KW-1185">Reference proteome</keyword>
<proteinExistence type="inferred from homology"/>
<sequence length="480" mass="49427">MKKRSAWIAATLIVVIAAGTWGGFQVYGKKDTPVSASLNSTPVRKGNLEVKISGTGSIQPSSRQTIKASNVGTALKVNYKQGDTVKKGDVLITYVQEDITNQVKSKELDVKKKKLDLADLQKKYKEESDSTLREALSLNVQKQQLDIEMSQQDIASLKSNKKLDPIVAPIDGVLATFSVQAGDSINPNSDLGEIVNFAQLYMVVGVDELDISKVKLDQEAQILVEALPANPFTGKVVSIADEGTTSNGVASYNVTIVLTDASKLKVGMSAEASILTEKKTDALYVPVEAVQSFQGKYFVMIPGTGTSTEGTGTETGAEGSGAEGPGFGSGAGRTPGAGSNVDAEDRAAMREKFMENSNRSRSQGTGTRTGAGAGTRTSAGAGTIAQTGTGSGTAIAATKRVAVEVGINNEDYIEILSGLKEGDLVVLPTLISTSTNANRSTGIMGLGSGGIPGAGGMQGGGGGFNGGGRQFSGGAAGGAR</sequence>
<dbReference type="EMBL" id="AP019400">
    <property type="protein sequence ID" value="BBI33722.1"/>
    <property type="molecule type" value="Genomic_DNA"/>
</dbReference>
<dbReference type="Gene3D" id="2.40.420.20">
    <property type="match status" value="1"/>
</dbReference>
<organism evidence="6 7">
    <name type="scientific">Cohnella abietis</name>
    <dbReference type="NCBI Taxonomy" id="2507935"/>
    <lineage>
        <taxon>Bacteria</taxon>
        <taxon>Bacillati</taxon>
        <taxon>Bacillota</taxon>
        <taxon>Bacilli</taxon>
        <taxon>Bacillales</taxon>
        <taxon>Paenibacillaceae</taxon>
        <taxon>Cohnella</taxon>
    </lineage>
</organism>
<dbReference type="KEGG" id="cohn:KCTCHS21_31210"/>
<dbReference type="RefSeq" id="WP_130609878.1">
    <property type="nucleotide sequence ID" value="NZ_AP019400.1"/>
</dbReference>
<evidence type="ECO:0000256" key="2">
    <source>
        <dbReference type="ARBA" id="ARBA00009477"/>
    </source>
</evidence>
<name>A0A3T1D6M0_9BACL</name>
<feature type="compositionally biased region" description="Low complexity" evidence="5">
    <location>
        <begin position="374"/>
        <end position="391"/>
    </location>
</feature>
<evidence type="ECO:0000256" key="5">
    <source>
        <dbReference type="SAM" id="MobiDB-lite"/>
    </source>
</evidence>
<dbReference type="GO" id="GO:0016020">
    <property type="term" value="C:membrane"/>
    <property type="evidence" value="ECO:0007669"/>
    <property type="project" value="InterPro"/>
</dbReference>
<evidence type="ECO:0000256" key="4">
    <source>
        <dbReference type="SAM" id="Coils"/>
    </source>
</evidence>
<reference evidence="6 7" key="1">
    <citation type="submission" date="2019-01" db="EMBL/GenBank/DDBJ databases">
        <title>Complete genome sequence of Cohnella hallensis HS21 isolated from Korean fir (Abies koreana) rhizospheric soil.</title>
        <authorList>
            <person name="Jiang L."/>
            <person name="Kang S.W."/>
            <person name="Kim S."/>
            <person name="Jung J."/>
            <person name="Kim C.Y."/>
            <person name="Kim D.H."/>
            <person name="Kim S.W."/>
            <person name="Lee J."/>
        </authorList>
    </citation>
    <scope>NUCLEOTIDE SEQUENCE [LARGE SCALE GENOMIC DNA]</scope>
    <source>
        <strain evidence="6 7">HS21</strain>
    </source>
</reference>
<accession>A0A3T1D6M0</accession>
<comment type="similarity">
    <text evidence="2">Belongs to the membrane fusion protein (MFP) (TC 8.A.1) family.</text>
</comment>
<dbReference type="GO" id="GO:0022857">
    <property type="term" value="F:transmembrane transporter activity"/>
    <property type="evidence" value="ECO:0007669"/>
    <property type="project" value="InterPro"/>
</dbReference>
<dbReference type="InterPro" id="IPR050465">
    <property type="entry name" value="UPF0194_transport"/>
</dbReference>
<dbReference type="GO" id="GO:0030313">
    <property type="term" value="C:cell envelope"/>
    <property type="evidence" value="ECO:0007669"/>
    <property type="project" value="UniProtKB-SubCell"/>
</dbReference>
<evidence type="ECO:0000313" key="7">
    <source>
        <dbReference type="Proteomes" id="UP000289856"/>
    </source>
</evidence>
<evidence type="ECO:0000256" key="1">
    <source>
        <dbReference type="ARBA" id="ARBA00004196"/>
    </source>
</evidence>
<evidence type="ECO:0000256" key="3">
    <source>
        <dbReference type="ARBA" id="ARBA00023054"/>
    </source>
</evidence>
<dbReference type="OrthoDB" id="2023301at2"/>
<feature type="coiled-coil region" evidence="4">
    <location>
        <begin position="103"/>
        <end position="160"/>
    </location>
</feature>
<gene>
    <name evidence="6" type="ORF">KCTCHS21_31210</name>
</gene>
<dbReference type="AlphaFoldDB" id="A0A3T1D6M0"/>
<feature type="compositionally biased region" description="Low complexity" evidence="5">
    <location>
        <begin position="305"/>
        <end position="317"/>
    </location>
</feature>
<protein>
    <submittedName>
        <fullName evidence="6">Hemolysin D</fullName>
    </submittedName>
</protein>
<dbReference type="Proteomes" id="UP000289856">
    <property type="component" value="Chromosome"/>
</dbReference>
<feature type="compositionally biased region" description="Gly residues" evidence="5">
    <location>
        <begin position="318"/>
        <end position="335"/>
    </location>
</feature>
<dbReference type="SUPFAM" id="SSF111369">
    <property type="entry name" value="HlyD-like secretion proteins"/>
    <property type="match status" value="1"/>
</dbReference>
<comment type="subcellular location">
    <subcellularLocation>
        <location evidence="1">Cell envelope</location>
    </subcellularLocation>
</comment>
<feature type="compositionally biased region" description="Basic and acidic residues" evidence="5">
    <location>
        <begin position="343"/>
        <end position="354"/>
    </location>
</feature>
<dbReference type="NCBIfam" id="TIGR01730">
    <property type="entry name" value="RND_mfp"/>
    <property type="match status" value="1"/>
</dbReference>
<dbReference type="Gene3D" id="2.40.30.170">
    <property type="match status" value="1"/>
</dbReference>
<dbReference type="Gene3D" id="2.40.50.100">
    <property type="match status" value="1"/>
</dbReference>
<evidence type="ECO:0000313" key="6">
    <source>
        <dbReference type="EMBL" id="BBI33722.1"/>
    </source>
</evidence>
<keyword evidence="3 4" id="KW-0175">Coiled coil</keyword>
<dbReference type="InterPro" id="IPR006143">
    <property type="entry name" value="RND_pump_MFP"/>
</dbReference>